<sequence length="100" mass="10918">RRVNHDSPTTSRDLRYSGRISSTPEALPPRSFLTTSVTSAWVMKESSPESPASVSTRECVMAGLRRSSKYSFHRPIMSLRGQQPPTPNVNGVGRSTASPS</sequence>
<evidence type="ECO:0000313" key="3">
    <source>
        <dbReference type="Proteomes" id="UP001345963"/>
    </source>
</evidence>
<feature type="region of interest" description="Disordered" evidence="1">
    <location>
        <begin position="77"/>
        <end position="100"/>
    </location>
</feature>
<dbReference type="EMBL" id="JAHUTI010060049">
    <property type="protein sequence ID" value="MED6251614.1"/>
    <property type="molecule type" value="Genomic_DNA"/>
</dbReference>
<reference evidence="2 3" key="1">
    <citation type="submission" date="2021-07" db="EMBL/GenBank/DDBJ databases">
        <authorList>
            <person name="Palmer J.M."/>
        </authorList>
    </citation>
    <scope>NUCLEOTIDE SEQUENCE [LARGE SCALE GENOMIC DNA]</scope>
    <source>
        <strain evidence="2 3">AT_MEX2019</strain>
        <tissue evidence="2">Muscle</tissue>
    </source>
</reference>
<keyword evidence="3" id="KW-1185">Reference proteome</keyword>
<comment type="caution">
    <text evidence="2">The sequence shown here is derived from an EMBL/GenBank/DDBJ whole genome shotgun (WGS) entry which is preliminary data.</text>
</comment>
<protein>
    <submittedName>
        <fullName evidence="2">Uncharacterized protein</fullName>
    </submittedName>
</protein>
<feature type="compositionally biased region" description="Polar residues" evidence="1">
    <location>
        <begin position="1"/>
        <end position="11"/>
    </location>
</feature>
<evidence type="ECO:0000256" key="1">
    <source>
        <dbReference type="SAM" id="MobiDB-lite"/>
    </source>
</evidence>
<proteinExistence type="predicted"/>
<organism evidence="2 3">
    <name type="scientific">Ataeniobius toweri</name>
    <dbReference type="NCBI Taxonomy" id="208326"/>
    <lineage>
        <taxon>Eukaryota</taxon>
        <taxon>Metazoa</taxon>
        <taxon>Chordata</taxon>
        <taxon>Craniata</taxon>
        <taxon>Vertebrata</taxon>
        <taxon>Euteleostomi</taxon>
        <taxon>Actinopterygii</taxon>
        <taxon>Neopterygii</taxon>
        <taxon>Teleostei</taxon>
        <taxon>Neoteleostei</taxon>
        <taxon>Acanthomorphata</taxon>
        <taxon>Ovalentaria</taxon>
        <taxon>Atherinomorphae</taxon>
        <taxon>Cyprinodontiformes</taxon>
        <taxon>Goodeidae</taxon>
        <taxon>Ataeniobius</taxon>
    </lineage>
</organism>
<gene>
    <name evidence="2" type="ORF">ATANTOWER_000422</name>
</gene>
<accession>A0ABU7BMQ6</accession>
<feature type="region of interest" description="Disordered" evidence="1">
    <location>
        <begin position="1"/>
        <end position="30"/>
    </location>
</feature>
<feature type="non-terminal residue" evidence="2">
    <location>
        <position position="1"/>
    </location>
</feature>
<name>A0ABU7BMQ6_9TELE</name>
<evidence type="ECO:0000313" key="2">
    <source>
        <dbReference type="EMBL" id="MED6251614.1"/>
    </source>
</evidence>
<dbReference type="Proteomes" id="UP001345963">
    <property type="component" value="Unassembled WGS sequence"/>
</dbReference>